<reference evidence="2" key="1">
    <citation type="submission" date="2016-10" db="EMBL/GenBank/DDBJ databases">
        <authorList>
            <person name="Varghese N."/>
            <person name="Submissions S."/>
        </authorList>
    </citation>
    <scope>NUCLEOTIDE SEQUENCE [LARGE SCALE GENOMIC DNA]</scope>
    <source>
        <strain evidence="2">DSM 22082</strain>
    </source>
</reference>
<keyword evidence="1" id="KW-1133">Transmembrane helix</keyword>
<keyword evidence="1" id="KW-0812">Transmembrane</keyword>
<dbReference type="Proteomes" id="UP000199700">
    <property type="component" value="Chromosome"/>
</dbReference>
<evidence type="ECO:0000313" key="2">
    <source>
        <dbReference type="EMBL" id="SDS18616.1"/>
    </source>
</evidence>
<evidence type="ECO:0000256" key="1">
    <source>
        <dbReference type="SAM" id="Phobius"/>
    </source>
</evidence>
<organism evidence="2 3">
    <name type="scientific">Brevibacterium sandarakinum</name>
    <dbReference type="NCBI Taxonomy" id="629680"/>
    <lineage>
        <taxon>Bacteria</taxon>
        <taxon>Bacillati</taxon>
        <taxon>Actinomycetota</taxon>
        <taxon>Actinomycetes</taxon>
        <taxon>Micrococcales</taxon>
        <taxon>Brevibacteriaceae</taxon>
        <taxon>Brevibacterium</taxon>
    </lineage>
</organism>
<feature type="transmembrane region" description="Helical" evidence="1">
    <location>
        <begin position="12"/>
        <end position="30"/>
    </location>
</feature>
<sequence>MVNFISSAQRLLAQVIMPVLALAVFIGPILGQENPATLLDVFGLWPALMILIAAAGLVGVVLIVARLRAFGARPRPSSQESSLVE</sequence>
<dbReference type="STRING" id="629680.SAMN04489751_1432"/>
<dbReference type="EMBL" id="LT629739">
    <property type="protein sequence ID" value="SDS18616.1"/>
    <property type="molecule type" value="Genomic_DNA"/>
</dbReference>
<gene>
    <name evidence="2" type="ORF">SAMN04489751_1432</name>
</gene>
<keyword evidence="1" id="KW-0472">Membrane</keyword>
<proteinExistence type="predicted"/>
<evidence type="ECO:0000313" key="3">
    <source>
        <dbReference type="Proteomes" id="UP000199700"/>
    </source>
</evidence>
<feature type="transmembrane region" description="Helical" evidence="1">
    <location>
        <begin position="42"/>
        <end position="65"/>
    </location>
</feature>
<dbReference type="AlphaFoldDB" id="A0A1H1Q5D0"/>
<dbReference type="RefSeq" id="WP_092104363.1">
    <property type="nucleotide sequence ID" value="NZ_LT629739.1"/>
</dbReference>
<name>A0A1H1Q5D0_BRESA</name>
<keyword evidence="3" id="KW-1185">Reference proteome</keyword>
<accession>A0A1H1Q5D0</accession>
<protein>
    <recommendedName>
        <fullName evidence="4">Holin-X, holin superfamily III</fullName>
    </recommendedName>
</protein>
<evidence type="ECO:0008006" key="4">
    <source>
        <dbReference type="Google" id="ProtNLM"/>
    </source>
</evidence>